<dbReference type="CDD" id="cd18809">
    <property type="entry name" value="SF1_C_RecD"/>
    <property type="match status" value="1"/>
</dbReference>
<keyword evidence="2" id="KW-0347">Helicase</keyword>
<dbReference type="Pfam" id="PF13245">
    <property type="entry name" value="AAA_19"/>
    <property type="match status" value="1"/>
</dbReference>
<dbReference type="SUPFAM" id="SSF52540">
    <property type="entry name" value="P-loop containing nucleoside triphosphate hydrolases"/>
    <property type="match status" value="1"/>
</dbReference>
<dbReference type="GeneID" id="77934782"/>
<feature type="domain" description="UvrD-like helicase C-terminal" evidence="1">
    <location>
        <begin position="404"/>
        <end position="453"/>
    </location>
</feature>
<dbReference type="PANTHER" id="PTHR43788">
    <property type="entry name" value="DNA2/NAM7 HELICASE FAMILY MEMBER"/>
    <property type="match status" value="1"/>
</dbReference>
<sequence>MILQEVIMSEEVVKLNADQDNAIQVMHGFLSSSTERFMVLEGAGGTGKTFVIKHFVRTLHDYHKTRKLLGMKGKTNLPIHFTATTNKACEAMEIQLRGLNASVTGGDDIEMNPEVKTIHSFLGLTMAPDPKNPRRDVLADRDWQFNAGKCILIIDEASYIDEELFDWIKQKTSKETKVIFVGDPAQLTNGSSKRLPAFESGFRKAELHIVERFDTNTPIFKLATELRRRILAKDFNVPVCPIDGKHIIWLPRPDFDRLMVKDMTAEDWTFATSKFLAYRNDRVQKYNKGLNSLSTGTREFQAGDYAVNNHYVAGKKGTGGIRTDGMVYIDALEASIEHSEPGFWVYLDGDDRRRFFMPNDHKAKQKIINRLYREYEKSTDRKAGEAYLHQMNQVKNNWVDLRPVFAQTVNKSQGSTYRRVYIDLADIGFCLDREMRMRLLYVACSRARKQLFLTGDLN</sequence>
<reference evidence="2" key="1">
    <citation type="journal article" date="2021" name="Viruses">
        <title>Novel Viruses That Lyse Plant and Human Strains of Kosakonia cowanii.</title>
        <authorList>
            <person name="Petrzik K."/>
            <person name="Brazdova S."/>
            <person name="Krawczyk K."/>
        </authorList>
    </citation>
    <scope>NUCLEOTIDE SEQUENCE</scope>
</reference>
<dbReference type="InterPro" id="IPR050534">
    <property type="entry name" value="Coronavir_polyprotein_1ab"/>
</dbReference>
<evidence type="ECO:0000259" key="1">
    <source>
        <dbReference type="Pfam" id="PF13538"/>
    </source>
</evidence>
<dbReference type="InterPro" id="IPR027417">
    <property type="entry name" value="P-loop_NTPase"/>
</dbReference>
<keyword evidence="2" id="KW-0378">Hydrolase</keyword>
<dbReference type="RefSeq" id="YP_010658820.1">
    <property type="nucleotide sequence ID" value="NC_070861.1"/>
</dbReference>
<evidence type="ECO:0000313" key="2">
    <source>
        <dbReference type="EMBL" id="QYN79833.1"/>
    </source>
</evidence>
<dbReference type="Pfam" id="PF13538">
    <property type="entry name" value="UvrD_C_2"/>
    <property type="match status" value="1"/>
</dbReference>
<protein>
    <submittedName>
        <fullName evidence="2">DNA helicase</fullName>
    </submittedName>
</protein>
<dbReference type="Gene3D" id="3.40.50.300">
    <property type="entry name" value="P-loop containing nucleotide triphosphate hydrolases"/>
    <property type="match status" value="2"/>
</dbReference>
<keyword evidence="3" id="KW-1185">Reference proteome</keyword>
<keyword evidence="2" id="KW-0547">Nucleotide-binding</keyword>
<name>A0AAE7WF00_9CAUD</name>
<organism evidence="2 3">
    <name type="scientific">Kosakonia phage Kc283</name>
    <dbReference type="NCBI Taxonomy" id="2863195"/>
    <lineage>
        <taxon>Viruses</taxon>
        <taxon>Duplodnaviria</taxon>
        <taxon>Heunggongvirae</taxon>
        <taxon>Uroviricota</taxon>
        <taxon>Caudoviricetes</taxon>
        <taxon>Schitoviridae</taxon>
        <taxon>Cbunavirus</taxon>
        <taxon>Cbunavirus Kc283</taxon>
    </lineage>
</organism>
<keyword evidence="2" id="KW-0067">ATP-binding</keyword>
<dbReference type="KEGG" id="vg:77934782"/>
<evidence type="ECO:0000313" key="3">
    <source>
        <dbReference type="Proteomes" id="UP000828444"/>
    </source>
</evidence>
<proteinExistence type="predicted"/>
<accession>A0AAE7WF00</accession>
<dbReference type="InterPro" id="IPR027785">
    <property type="entry name" value="UvrD-like_helicase_C"/>
</dbReference>
<dbReference type="GO" id="GO:0004386">
    <property type="term" value="F:helicase activity"/>
    <property type="evidence" value="ECO:0007669"/>
    <property type="project" value="UniProtKB-KW"/>
</dbReference>
<dbReference type="Proteomes" id="UP000828444">
    <property type="component" value="Segment"/>
</dbReference>
<dbReference type="EMBL" id="MZ348421">
    <property type="protein sequence ID" value="QYN79833.1"/>
    <property type="molecule type" value="Genomic_DNA"/>
</dbReference>